<dbReference type="PROSITE" id="PS51194">
    <property type="entry name" value="HELICASE_CTER"/>
    <property type="match status" value="1"/>
</dbReference>
<dbReference type="Gene3D" id="3.40.50.300">
    <property type="entry name" value="P-loop containing nucleotide triphosphate hydrolases"/>
    <property type="match status" value="1"/>
</dbReference>
<evidence type="ECO:0000313" key="4">
    <source>
        <dbReference type="EMBL" id="SAK87933.1"/>
    </source>
</evidence>
<dbReference type="InterPro" id="IPR014001">
    <property type="entry name" value="Helicase_ATP-bd"/>
</dbReference>
<dbReference type="AlphaFoldDB" id="A0A158D048"/>
<accession>A0A158D048</accession>
<keyword evidence="4" id="KW-0347">Helicase</keyword>
<organism evidence="4 5">
    <name type="scientific">Caballeronia glebae</name>
    <dbReference type="NCBI Taxonomy" id="1777143"/>
    <lineage>
        <taxon>Bacteria</taxon>
        <taxon>Pseudomonadati</taxon>
        <taxon>Pseudomonadota</taxon>
        <taxon>Betaproteobacteria</taxon>
        <taxon>Burkholderiales</taxon>
        <taxon>Burkholderiaceae</taxon>
        <taxon>Caballeronia</taxon>
    </lineage>
</organism>
<dbReference type="NCBIfam" id="NF041062">
    <property type="entry name" value="DpdE"/>
    <property type="match status" value="1"/>
</dbReference>
<gene>
    <name evidence="4" type="ORF">AWB82_06082</name>
</gene>
<dbReference type="Gene3D" id="3.40.50.10810">
    <property type="entry name" value="Tandem AAA-ATPase domain"/>
    <property type="match status" value="1"/>
</dbReference>
<dbReference type="InterPro" id="IPR027417">
    <property type="entry name" value="P-loop_NTPase"/>
</dbReference>
<dbReference type="PANTHER" id="PTHR45766:SF6">
    <property type="entry name" value="SWI_SNF-RELATED MATRIX-ASSOCIATED ACTIN-DEPENDENT REGULATOR OF CHROMATIN SUBFAMILY A-LIKE PROTEIN 1"/>
    <property type="match status" value="1"/>
</dbReference>
<dbReference type="EMBL" id="FCOJ02000064">
    <property type="protein sequence ID" value="SAK87933.1"/>
    <property type="molecule type" value="Genomic_DNA"/>
</dbReference>
<keyword evidence="5" id="KW-1185">Reference proteome</keyword>
<reference evidence="4" key="1">
    <citation type="submission" date="2016-01" db="EMBL/GenBank/DDBJ databases">
        <authorList>
            <person name="Peeters C."/>
        </authorList>
    </citation>
    <scope>NUCLEOTIDE SEQUENCE [LARGE SCALE GENOMIC DNA]</scope>
    <source>
        <strain evidence="4">LMG 29325</strain>
    </source>
</reference>
<sequence length="873" mass="99706">MGKTIEAGIVIRQFLLTNSEGRVWVIAPPSLVRQWETELEDKLAILDFPERINVCSIDKMATIPTDGISMLVVDEAHHLVADEIPHELTRLASSSPRLLLLSATPPLGQPEVLLRLLKVLDPDNYGDVGLEEFSTRVREREALGIFLRGLRPDASPAILRQRLRRLPDLFPSDREAMRMGEQINSALQENAQEALQRHVSDLRSHIADVYRIHHRLIRTRRRDAADWVFRPRGPASLHEGEPNLEHVRLSWIEDSRLTSVFELFEQWRVELASKFPKSSAARTEASQAVVTLFEALGCSVDVFAEILDALPGALFDEAWRSAFTSVIQEQNDKPSRPLQVAAVIKRHLEILQQQDKEGTPRIAVFGSNADDLEKCYAALQTTLGKERVWTAPAHGDDDGDIAAEFESDKQARVLVCNRQQEEGLNLHFVDALVHLDLPFSPARIEQRIGRLDRFGRRKRRLEQRVFFPSVNEESSLWEAWFDVLAKAFDIFNSPIADVQFSLAEISAYLTDALFEHGALGLHEVIPHVREQLAAERERLDNQYALDRVQQEEDAAEGLFRNLDELEGEESFMSTALRGWLLTGLGFSCKGDYERIFRVTWDAERTLLPLKPWGPRFQGALAESHTFHRSYALRQNEHGRPQLIRVGSKLMRAVEQEYRWDDRGTAFGTWRHLLSDGEEEWFAFKLCYIVEASLPTDLTADEKSGLRARMDGYFQPWAEELYIDEALEVVEDEERIRLLALPYDSLETHGRDHNLGSRQECLFTLIEPSRFEQLCDAVRNSSEAWLRERPRFKLALEQSVARGQADIDRRNRRLFQRQLNQRQANERVDVGLARELELNALLSEALRNPVVTLDAIGIIVLSGRAPAAFMEGRT</sequence>
<comment type="caution">
    <text evidence="4">The sequence shown here is derived from an EMBL/GenBank/DDBJ whole genome shotgun (WGS) entry which is preliminary data.</text>
</comment>
<evidence type="ECO:0000256" key="1">
    <source>
        <dbReference type="ARBA" id="ARBA00022801"/>
    </source>
</evidence>
<protein>
    <submittedName>
        <fullName evidence="4">Helicase SNF2 family protein</fullName>
    </submittedName>
</protein>
<keyword evidence="4" id="KW-0067">ATP-binding</keyword>
<dbReference type="PANTHER" id="PTHR45766">
    <property type="entry name" value="DNA ANNEALING HELICASE AND ENDONUCLEASE ZRANB3 FAMILY MEMBER"/>
    <property type="match status" value="1"/>
</dbReference>
<dbReference type="Pfam" id="PF00271">
    <property type="entry name" value="Helicase_C"/>
    <property type="match status" value="1"/>
</dbReference>
<keyword evidence="1" id="KW-0378">Hydrolase</keyword>
<dbReference type="InterPro" id="IPR038718">
    <property type="entry name" value="SNF2-like_sf"/>
</dbReference>
<evidence type="ECO:0000259" key="2">
    <source>
        <dbReference type="PROSITE" id="PS51192"/>
    </source>
</evidence>
<evidence type="ECO:0000259" key="3">
    <source>
        <dbReference type="PROSITE" id="PS51194"/>
    </source>
</evidence>
<dbReference type="PROSITE" id="PS51192">
    <property type="entry name" value="HELICASE_ATP_BIND_1"/>
    <property type="match status" value="1"/>
</dbReference>
<proteinExistence type="predicted"/>
<evidence type="ECO:0000313" key="5">
    <source>
        <dbReference type="Proteomes" id="UP000054596"/>
    </source>
</evidence>
<dbReference type="SUPFAM" id="SSF52540">
    <property type="entry name" value="P-loop containing nucleoside triphosphate hydrolases"/>
    <property type="match status" value="1"/>
</dbReference>
<keyword evidence="4" id="KW-0547">Nucleotide-binding</keyword>
<dbReference type="STRING" id="1777143.AWB82_06082"/>
<dbReference type="SMART" id="SM00490">
    <property type="entry name" value="HELICc"/>
    <property type="match status" value="1"/>
</dbReference>
<name>A0A158D048_9BURK</name>
<dbReference type="InterPro" id="IPR001650">
    <property type="entry name" value="Helicase_C-like"/>
</dbReference>
<feature type="domain" description="Helicase ATP-binding" evidence="2">
    <location>
        <begin position="1"/>
        <end position="123"/>
    </location>
</feature>
<dbReference type="Proteomes" id="UP000054596">
    <property type="component" value="Unassembled WGS sequence"/>
</dbReference>
<dbReference type="GO" id="GO:0016787">
    <property type="term" value="F:hydrolase activity"/>
    <property type="evidence" value="ECO:0007669"/>
    <property type="project" value="UniProtKB-KW"/>
</dbReference>
<dbReference type="GO" id="GO:0004386">
    <property type="term" value="F:helicase activity"/>
    <property type="evidence" value="ECO:0007669"/>
    <property type="project" value="UniProtKB-KW"/>
</dbReference>
<feature type="domain" description="Helicase C-terminal" evidence="3">
    <location>
        <begin position="343"/>
        <end position="506"/>
    </location>
</feature>